<dbReference type="CDD" id="cd00073">
    <property type="entry name" value="H15"/>
    <property type="match status" value="1"/>
</dbReference>
<dbReference type="GO" id="GO:0006334">
    <property type="term" value="P:nucleosome assembly"/>
    <property type="evidence" value="ECO:0007669"/>
    <property type="project" value="InterPro"/>
</dbReference>
<feature type="domain" description="H15" evidence="5">
    <location>
        <begin position="34"/>
        <end position="112"/>
    </location>
</feature>
<dbReference type="RefSeq" id="XP_030062898.1">
    <property type="nucleotide sequence ID" value="XM_030207038.1"/>
</dbReference>
<keyword evidence="3" id="KW-0539">Nucleus</keyword>
<feature type="compositionally biased region" description="Polar residues" evidence="4">
    <location>
        <begin position="227"/>
        <end position="243"/>
    </location>
</feature>
<dbReference type="InterPro" id="IPR036390">
    <property type="entry name" value="WH_DNA-bd_sf"/>
</dbReference>
<dbReference type="SMART" id="SM00526">
    <property type="entry name" value="H15"/>
    <property type="match status" value="1"/>
</dbReference>
<evidence type="ECO:0000256" key="2">
    <source>
        <dbReference type="ARBA" id="ARBA00023125"/>
    </source>
</evidence>
<dbReference type="PROSITE" id="PS51504">
    <property type="entry name" value="H15"/>
    <property type="match status" value="1"/>
</dbReference>
<sequence length="243" mass="25710">MPPKKATAVLEKPLNSGEVDGDVKSKVAKTTYIGHPPTLTMVVEALKKYNDKKGTSVQAIRAHILAAHPSVDPLRLTSMLRKAFAKGVETGVLGRPANSSALGVTGRFKLITKKTGVMTKTSEDMDPTAEQDPKAVKEVYSKPKSKATAGERTKPIGKAKASGQDKSKAAGNKAKKPVKVKTSAKKVTVKVPNEMGTKGVAKSKSTQKQAEETGTSEKPAPARRNGGNVNASARNTTKQVKKK</sequence>
<name>A0A6P7YCX5_9AMPH</name>
<protein>
    <submittedName>
        <fullName evidence="7">Protein B4 isoform X1</fullName>
    </submittedName>
</protein>
<dbReference type="Proteomes" id="UP000515156">
    <property type="component" value="Chromosome 6"/>
</dbReference>
<evidence type="ECO:0000256" key="1">
    <source>
        <dbReference type="ARBA" id="ARBA00022454"/>
    </source>
</evidence>
<reference evidence="7" key="1">
    <citation type="submission" date="2025-08" db="UniProtKB">
        <authorList>
            <consortium name="RefSeq"/>
        </authorList>
    </citation>
    <scope>IDENTIFICATION</scope>
</reference>
<gene>
    <name evidence="7" type="primary">LOC115472685</name>
</gene>
<dbReference type="GO" id="GO:0005634">
    <property type="term" value="C:nucleus"/>
    <property type="evidence" value="ECO:0007669"/>
    <property type="project" value="UniProtKB-ARBA"/>
</dbReference>
<evidence type="ECO:0000256" key="4">
    <source>
        <dbReference type="SAM" id="MobiDB-lite"/>
    </source>
</evidence>
<feature type="compositionally biased region" description="Basic and acidic residues" evidence="4">
    <location>
        <begin position="131"/>
        <end position="141"/>
    </location>
</feature>
<feature type="compositionally biased region" description="Basic residues" evidence="4">
    <location>
        <begin position="173"/>
        <end position="188"/>
    </location>
</feature>
<evidence type="ECO:0000313" key="6">
    <source>
        <dbReference type="Proteomes" id="UP000515156"/>
    </source>
</evidence>
<dbReference type="SUPFAM" id="SSF46785">
    <property type="entry name" value="Winged helix' DNA-binding domain"/>
    <property type="match status" value="1"/>
</dbReference>
<evidence type="ECO:0000256" key="3">
    <source>
        <dbReference type="ARBA" id="ARBA00023242"/>
    </source>
</evidence>
<keyword evidence="2" id="KW-0238">DNA-binding</keyword>
<keyword evidence="6" id="KW-1185">Reference proteome</keyword>
<dbReference type="AlphaFoldDB" id="A0A6P7YCX5"/>
<organism evidence="6 7">
    <name type="scientific">Microcaecilia unicolor</name>
    <dbReference type="NCBI Taxonomy" id="1415580"/>
    <lineage>
        <taxon>Eukaryota</taxon>
        <taxon>Metazoa</taxon>
        <taxon>Chordata</taxon>
        <taxon>Craniata</taxon>
        <taxon>Vertebrata</taxon>
        <taxon>Euteleostomi</taxon>
        <taxon>Amphibia</taxon>
        <taxon>Gymnophiona</taxon>
        <taxon>Siphonopidae</taxon>
        <taxon>Microcaecilia</taxon>
    </lineage>
</organism>
<proteinExistence type="predicted"/>
<accession>A0A6P7YCX5</accession>
<evidence type="ECO:0000259" key="5">
    <source>
        <dbReference type="PROSITE" id="PS51504"/>
    </source>
</evidence>
<dbReference type="InParanoid" id="A0A6P7YCX5"/>
<dbReference type="GO" id="GO:0000786">
    <property type="term" value="C:nucleosome"/>
    <property type="evidence" value="ECO:0007669"/>
    <property type="project" value="InterPro"/>
</dbReference>
<dbReference type="InterPro" id="IPR005818">
    <property type="entry name" value="Histone_H1/H5_H15"/>
</dbReference>
<dbReference type="KEGG" id="muo:115472685"/>
<dbReference type="OrthoDB" id="1110759at2759"/>
<keyword evidence="1" id="KW-0158">Chromosome</keyword>
<dbReference type="InterPro" id="IPR036388">
    <property type="entry name" value="WH-like_DNA-bd_sf"/>
</dbReference>
<dbReference type="Gene3D" id="1.10.10.10">
    <property type="entry name" value="Winged helix-like DNA-binding domain superfamily/Winged helix DNA-binding domain"/>
    <property type="match status" value="1"/>
</dbReference>
<feature type="region of interest" description="Disordered" evidence="4">
    <location>
        <begin position="119"/>
        <end position="243"/>
    </location>
</feature>
<dbReference type="GeneID" id="115472685"/>
<dbReference type="FunFam" id="1.10.10.10:FF:000393">
    <property type="entry name" value="Oocyte-specific H1 histone"/>
    <property type="match status" value="1"/>
</dbReference>
<dbReference type="GO" id="GO:0003677">
    <property type="term" value="F:DNA binding"/>
    <property type="evidence" value="ECO:0007669"/>
    <property type="project" value="UniProtKB-KW"/>
</dbReference>
<dbReference type="Pfam" id="PF00538">
    <property type="entry name" value="Linker_histone"/>
    <property type="match status" value="1"/>
</dbReference>
<evidence type="ECO:0000313" key="7">
    <source>
        <dbReference type="RefSeq" id="XP_030062898.1"/>
    </source>
</evidence>